<keyword evidence="5 8" id="KW-0812">Transmembrane</keyword>
<keyword evidence="4" id="KW-1003">Cell membrane</keyword>
<evidence type="ECO:0000256" key="2">
    <source>
        <dbReference type="ARBA" id="ARBA00009773"/>
    </source>
</evidence>
<dbReference type="InterPro" id="IPR002549">
    <property type="entry name" value="AI-2E-like"/>
</dbReference>
<keyword evidence="3" id="KW-0813">Transport</keyword>
<dbReference type="PANTHER" id="PTHR21716">
    <property type="entry name" value="TRANSMEMBRANE PROTEIN"/>
    <property type="match status" value="1"/>
</dbReference>
<organism evidence="9 10">
    <name type="scientific">Nitrosomonas oligotropha</name>
    <dbReference type="NCBI Taxonomy" id="42354"/>
    <lineage>
        <taxon>Bacteria</taxon>
        <taxon>Pseudomonadati</taxon>
        <taxon>Pseudomonadota</taxon>
        <taxon>Betaproteobacteria</taxon>
        <taxon>Nitrosomonadales</taxon>
        <taxon>Nitrosomonadaceae</taxon>
        <taxon>Nitrosomonas</taxon>
    </lineage>
</organism>
<evidence type="ECO:0008006" key="11">
    <source>
        <dbReference type="Google" id="ProtNLM"/>
    </source>
</evidence>
<evidence type="ECO:0000313" key="10">
    <source>
        <dbReference type="Proteomes" id="UP000198814"/>
    </source>
</evidence>
<dbReference type="GO" id="GO:0005886">
    <property type="term" value="C:plasma membrane"/>
    <property type="evidence" value="ECO:0007669"/>
    <property type="project" value="UniProtKB-SubCell"/>
</dbReference>
<evidence type="ECO:0000256" key="6">
    <source>
        <dbReference type="ARBA" id="ARBA00022989"/>
    </source>
</evidence>
<dbReference type="STRING" id="42354.SAMN05216333_11119"/>
<name>A0A1H8Q631_9PROT</name>
<accession>A0A1H8Q631</accession>
<gene>
    <name evidence="9" type="ORF">SAMN05216333_11119</name>
</gene>
<dbReference type="AlphaFoldDB" id="A0A1H8Q631"/>
<evidence type="ECO:0000256" key="7">
    <source>
        <dbReference type="ARBA" id="ARBA00023136"/>
    </source>
</evidence>
<dbReference type="Pfam" id="PF01594">
    <property type="entry name" value="AI-2E_transport"/>
    <property type="match status" value="1"/>
</dbReference>
<evidence type="ECO:0000256" key="1">
    <source>
        <dbReference type="ARBA" id="ARBA00004651"/>
    </source>
</evidence>
<evidence type="ECO:0000256" key="8">
    <source>
        <dbReference type="SAM" id="Phobius"/>
    </source>
</evidence>
<sequence>MWFLYQGSYGWAIFIILWGIFVISSIDNIIKPYLISREGNLSMLLIVLGVTGGIVAFGFIGIFIGPPILAVGITLIQLWTSSPAAETKSAPPARYD</sequence>
<protein>
    <recommendedName>
        <fullName evidence="11">AI-2E family transporter</fullName>
    </recommendedName>
</protein>
<comment type="subcellular location">
    <subcellularLocation>
        <location evidence="1">Cell membrane</location>
        <topology evidence="1">Multi-pass membrane protein</topology>
    </subcellularLocation>
</comment>
<evidence type="ECO:0000256" key="4">
    <source>
        <dbReference type="ARBA" id="ARBA00022475"/>
    </source>
</evidence>
<dbReference type="PANTHER" id="PTHR21716:SF67">
    <property type="entry name" value="TRANSPORT PROTEIN YDIK-RELATED"/>
    <property type="match status" value="1"/>
</dbReference>
<dbReference type="Proteomes" id="UP000198814">
    <property type="component" value="Unassembled WGS sequence"/>
</dbReference>
<evidence type="ECO:0000256" key="3">
    <source>
        <dbReference type="ARBA" id="ARBA00022448"/>
    </source>
</evidence>
<comment type="similarity">
    <text evidence="2">Belongs to the autoinducer-2 exporter (AI-2E) (TC 2.A.86) family.</text>
</comment>
<dbReference type="EMBL" id="FODO01000011">
    <property type="protein sequence ID" value="SEO49670.1"/>
    <property type="molecule type" value="Genomic_DNA"/>
</dbReference>
<keyword evidence="6 8" id="KW-1133">Transmembrane helix</keyword>
<feature type="transmembrane region" description="Helical" evidence="8">
    <location>
        <begin position="42"/>
        <end position="64"/>
    </location>
</feature>
<keyword evidence="10" id="KW-1185">Reference proteome</keyword>
<evidence type="ECO:0000256" key="5">
    <source>
        <dbReference type="ARBA" id="ARBA00022692"/>
    </source>
</evidence>
<feature type="transmembrane region" description="Helical" evidence="8">
    <location>
        <begin position="12"/>
        <end position="30"/>
    </location>
</feature>
<keyword evidence="7 8" id="KW-0472">Membrane</keyword>
<evidence type="ECO:0000313" key="9">
    <source>
        <dbReference type="EMBL" id="SEO49670.1"/>
    </source>
</evidence>
<reference evidence="10" key="1">
    <citation type="submission" date="2016-10" db="EMBL/GenBank/DDBJ databases">
        <authorList>
            <person name="Varghese N."/>
            <person name="Submissions S."/>
        </authorList>
    </citation>
    <scope>NUCLEOTIDE SEQUENCE [LARGE SCALE GENOMIC DNA]</scope>
    <source>
        <strain evidence="10">Nm76</strain>
    </source>
</reference>
<proteinExistence type="inferred from homology"/>